<reference evidence="1 2" key="1">
    <citation type="journal article" date="2018" name="Elife">
        <title>Discovery and characterization of a prevalent human gut bacterial enzyme sufficient for the inactivation of a family of plant toxins.</title>
        <authorList>
            <person name="Koppel N."/>
            <person name="Bisanz J.E."/>
            <person name="Pandelia M.E."/>
            <person name="Turnbaugh P.J."/>
            <person name="Balskus E.P."/>
        </authorList>
    </citation>
    <scope>NUCLEOTIDE SEQUENCE [LARGE SCALE GENOMIC DNA]</scope>
    <source>
        <strain evidence="1 2">OB21 GAM31</strain>
    </source>
</reference>
<protein>
    <submittedName>
        <fullName evidence="1">Uncharacterized protein</fullName>
    </submittedName>
</protein>
<evidence type="ECO:0000313" key="2">
    <source>
        <dbReference type="Proteomes" id="UP000253975"/>
    </source>
</evidence>
<evidence type="ECO:0000313" key="1">
    <source>
        <dbReference type="EMBL" id="RDB57047.1"/>
    </source>
</evidence>
<proteinExistence type="predicted"/>
<dbReference type="AlphaFoldDB" id="A0A369LEH2"/>
<gene>
    <name evidence="1" type="ORF">C1881_08075</name>
</gene>
<name>A0A369LEH2_9ACTN</name>
<dbReference type="Proteomes" id="UP000253975">
    <property type="component" value="Unassembled WGS sequence"/>
</dbReference>
<organism evidence="1 2">
    <name type="scientific">Slackia isoflavoniconvertens</name>
    <dbReference type="NCBI Taxonomy" id="572010"/>
    <lineage>
        <taxon>Bacteria</taxon>
        <taxon>Bacillati</taxon>
        <taxon>Actinomycetota</taxon>
        <taxon>Coriobacteriia</taxon>
        <taxon>Eggerthellales</taxon>
        <taxon>Eggerthellaceae</taxon>
        <taxon>Slackia</taxon>
    </lineage>
</organism>
<accession>A0A369LEH2</accession>
<comment type="caution">
    <text evidence="1">The sequence shown here is derived from an EMBL/GenBank/DDBJ whole genome shotgun (WGS) entry which is preliminary data.</text>
</comment>
<dbReference type="EMBL" id="PPTO01000013">
    <property type="protein sequence ID" value="RDB57047.1"/>
    <property type="molecule type" value="Genomic_DNA"/>
</dbReference>
<sequence>MAVRDDAVTKPVQHVARHRTRTMQVPMHFAFAIARSGCVVRSLFSPRFPIASCDASHFCGVVFAWATWLLSEKRLLACFYRAVHGYYRSIVVHA</sequence>